<accession>A0A6A6DDL6</accession>
<dbReference type="InterPro" id="IPR007568">
    <property type="entry name" value="RTA1"/>
</dbReference>
<comment type="subcellular location">
    <subcellularLocation>
        <location evidence="1">Membrane</location>
        <topology evidence="1">Multi-pass membrane protein</topology>
    </subcellularLocation>
</comment>
<dbReference type="EMBL" id="ML994708">
    <property type="protein sequence ID" value="KAF2176472.1"/>
    <property type="molecule type" value="Genomic_DNA"/>
</dbReference>
<evidence type="ECO:0000256" key="5">
    <source>
        <dbReference type="SAM" id="Phobius"/>
    </source>
</evidence>
<dbReference type="GO" id="GO:0016020">
    <property type="term" value="C:membrane"/>
    <property type="evidence" value="ECO:0007669"/>
    <property type="project" value="UniProtKB-SubCell"/>
</dbReference>
<reference evidence="6" key="1">
    <citation type="journal article" date="2020" name="Stud. Mycol.">
        <title>101 Dothideomycetes genomes: a test case for predicting lifestyles and emergence of pathogens.</title>
        <authorList>
            <person name="Haridas S."/>
            <person name="Albert R."/>
            <person name="Binder M."/>
            <person name="Bloem J."/>
            <person name="Labutti K."/>
            <person name="Salamov A."/>
            <person name="Andreopoulos B."/>
            <person name="Baker S."/>
            <person name="Barry K."/>
            <person name="Bills G."/>
            <person name="Bluhm B."/>
            <person name="Cannon C."/>
            <person name="Castanera R."/>
            <person name="Culley D."/>
            <person name="Daum C."/>
            <person name="Ezra D."/>
            <person name="Gonzalez J."/>
            <person name="Henrissat B."/>
            <person name="Kuo A."/>
            <person name="Liang C."/>
            <person name="Lipzen A."/>
            <person name="Lutzoni F."/>
            <person name="Magnuson J."/>
            <person name="Mondo S."/>
            <person name="Nolan M."/>
            <person name="Ohm R."/>
            <person name="Pangilinan J."/>
            <person name="Park H.-J."/>
            <person name="Ramirez L."/>
            <person name="Alfaro M."/>
            <person name="Sun H."/>
            <person name="Tritt A."/>
            <person name="Yoshinaga Y."/>
            <person name="Zwiers L.-H."/>
            <person name="Turgeon B."/>
            <person name="Goodwin S."/>
            <person name="Spatafora J."/>
            <person name="Crous P."/>
            <person name="Grigoriev I."/>
        </authorList>
    </citation>
    <scope>NUCLEOTIDE SEQUENCE</scope>
    <source>
        <strain evidence="6">CBS 207.26</strain>
    </source>
</reference>
<keyword evidence="4 5" id="KW-0472">Membrane</keyword>
<dbReference type="PANTHER" id="PTHR31465">
    <property type="entry name" value="PROTEIN RTA1-RELATED"/>
    <property type="match status" value="1"/>
</dbReference>
<protein>
    <submittedName>
        <fullName evidence="6">Uncharacterized protein</fullName>
    </submittedName>
</protein>
<evidence type="ECO:0000256" key="1">
    <source>
        <dbReference type="ARBA" id="ARBA00004141"/>
    </source>
</evidence>
<dbReference type="Proteomes" id="UP000800200">
    <property type="component" value="Unassembled WGS sequence"/>
</dbReference>
<keyword evidence="3 5" id="KW-1133">Transmembrane helix</keyword>
<dbReference type="AlphaFoldDB" id="A0A6A6DDL6"/>
<gene>
    <name evidence="6" type="ORF">K469DRAFT_607140</name>
</gene>
<proteinExistence type="predicted"/>
<keyword evidence="7" id="KW-1185">Reference proteome</keyword>
<feature type="transmembrane region" description="Helical" evidence="5">
    <location>
        <begin position="45"/>
        <end position="64"/>
    </location>
</feature>
<evidence type="ECO:0000313" key="7">
    <source>
        <dbReference type="Proteomes" id="UP000800200"/>
    </source>
</evidence>
<feature type="transmembrane region" description="Helical" evidence="5">
    <location>
        <begin position="12"/>
        <end position="33"/>
    </location>
</feature>
<evidence type="ECO:0000313" key="6">
    <source>
        <dbReference type="EMBL" id="KAF2176472.1"/>
    </source>
</evidence>
<dbReference type="PANTHER" id="PTHR31465:SF1">
    <property type="entry name" value="PROTEIN RTA1-RELATED"/>
    <property type="match status" value="1"/>
</dbReference>
<evidence type="ECO:0000256" key="3">
    <source>
        <dbReference type="ARBA" id="ARBA00022989"/>
    </source>
</evidence>
<organism evidence="6 7">
    <name type="scientific">Zopfia rhizophila CBS 207.26</name>
    <dbReference type="NCBI Taxonomy" id="1314779"/>
    <lineage>
        <taxon>Eukaryota</taxon>
        <taxon>Fungi</taxon>
        <taxon>Dikarya</taxon>
        <taxon>Ascomycota</taxon>
        <taxon>Pezizomycotina</taxon>
        <taxon>Dothideomycetes</taxon>
        <taxon>Dothideomycetes incertae sedis</taxon>
        <taxon>Zopfiaceae</taxon>
        <taxon>Zopfia</taxon>
    </lineage>
</organism>
<keyword evidence="2 5" id="KW-0812">Transmembrane</keyword>
<sequence length="67" mass="7913">MADNSGRCTYPLYRYAPSLAAAVIFCNLFTLTTLLRTYQMVRKRIWFLIPLLIGGYCEHLYRLVRKH</sequence>
<name>A0A6A6DDL6_9PEZI</name>
<dbReference type="OrthoDB" id="3358017at2759"/>
<evidence type="ECO:0000256" key="4">
    <source>
        <dbReference type="ARBA" id="ARBA00023136"/>
    </source>
</evidence>
<evidence type="ECO:0000256" key="2">
    <source>
        <dbReference type="ARBA" id="ARBA00022692"/>
    </source>
</evidence>